<evidence type="ECO:0000259" key="13">
    <source>
        <dbReference type="PROSITE" id="PS51192"/>
    </source>
</evidence>
<evidence type="ECO:0000256" key="2">
    <source>
        <dbReference type="ARBA" id="ARBA00022723"/>
    </source>
</evidence>
<name>A0A9P6MBJ0_9FUNG</name>
<dbReference type="GO" id="GO:0005737">
    <property type="term" value="C:cytoplasm"/>
    <property type="evidence" value="ECO:0007669"/>
    <property type="project" value="TreeGrafter"/>
</dbReference>
<feature type="compositionally biased region" description="Basic and acidic residues" evidence="11">
    <location>
        <begin position="972"/>
        <end position="985"/>
    </location>
</feature>
<dbReference type="GO" id="GO:0005634">
    <property type="term" value="C:nucleus"/>
    <property type="evidence" value="ECO:0007669"/>
    <property type="project" value="TreeGrafter"/>
</dbReference>
<keyword evidence="2" id="KW-0479">Metal-binding</keyword>
<dbReference type="InterPro" id="IPR017907">
    <property type="entry name" value="Znf_RING_CS"/>
</dbReference>
<evidence type="ECO:0000259" key="12">
    <source>
        <dbReference type="PROSITE" id="PS50089"/>
    </source>
</evidence>
<dbReference type="EMBL" id="JAAAHW010003177">
    <property type="protein sequence ID" value="KAF9987385.1"/>
    <property type="molecule type" value="Genomic_DNA"/>
</dbReference>
<proteinExistence type="inferred from homology"/>
<dbReference type="SMART" id="SM00487">
    <property type="entry name" value="DEXDc"/>
    <property type="match status" value="1"/>
</dbReference>
<dbReference type="InterPro" id="IPR014001">
    <property type="entry name" value="Helicase_ATP-bd"/>
</dbReference>
<dbReference type="GO" id="GO:0005524">
    <property type="term" value="F:ATP binding"/>
    <property type="evidence" value="ECO:0007669"/>
    <property type="project" value="UniProtKB-KW"/>
</dbReference>
<feature type="coiled-coil region" evidence="10">
    <location>
        <begin position="26"/>
        <end position="53"/>
    </location>
</feature>
<dbReference type="OrthoDB" id="448448at2759"/>
<dbReference type="Gene3D" id="3.30.40.10">
    <property type="entry name" value="Zinc/RING finger domain, C3HC4 (zinc finger)"/>
    <property type="match status" value="1"/>
</dbReference>
<dbReference type="Gene3D" id="3.40.50.10810">
    <property type="entry name" value="Tandem AAA-ATPase domain"/>
    <property type="match status" value="1"/>
</dbReference>
<dbReference type="GO" id="GO:0004386">
    <property type="term" value="F:helicase activity"/>
    <property type="evidence" value="ECO:0007669"/>
    <property type="project" value="UniProtKB-KW"/>
</dbReference>
<evidence type="ECO:0000313" key="16">
    <source>
        <dbReference type="Proteomes" id="UP000749646"/>
    </source>
</evidence>
<dbReference type="Gene3D" id="3.40.50.300">
    <property type="entry name" value="P-loop containing nucleotide triphosphate hydrolases"/>
    <property type="match status" value="1"/>
</dbReference>
<dbReference type="PROSITE" id="PS00518">
    <property type="entry name" value="ZF_RING_1"/>
    <property type="match status" value="1"/>
</dbReference>
<keyword evidence="7" id="KW-0862">Zinc</keyword>
<dbReference type="InterPro" id="IPR049730">
    <property type="entry name" value="SNF2/RAD54-like_C"/>
</dbReference>
<dbReference type="InterPro" id="IPR050628">
    <property type="entry name" value="SNF2_RAD54_helicase_TF"/>
</dbReference>
<dbReference type="InterPro" id="IPR013083">
    <property type="entry name" value="Znf_RING/FYVE/PHD"/>
</dbReference>
<dbReference type="InterPro" id="IPR038718">
    <property type="entry name" value="SNF2-like_sf"/>
</dbReference>
<evidence type="ECO:0000256" key="5">
    <source>
        <dbReference type="ARBA" id="ARBA00022801"/>
    </source>
</evidence>
<protein>
    <submittedName>
        <fullName evidence="15">Uncharacterized protein</fullName>
    </submittedName>
</protein>
<dbReference type="PANTHER" id="PTHR45626">
    <property type="entry name" value="TRANSCRIPTION TERMINATION FACTOR 2-RELATED"/>
    <property type="match status" value="1"/>
</dbReference>
<comment type="caution">
    <text evidence="15">The sequence shown here is derived from an EMBL/GenBank/DDBJ whole genome shotgun (WGS) entry which is preliminary data.</text>
</comment>
<feature type="domain" description="Helicase ATP-binding" evidence="13">
    <location>
        <begin position="547"/>
        <end position="744"/>
    </location>
</feature>
<dbReference type="SUPFAM" id="SSF52540">
    <property type="entry name" value="P-loop containing nucleoside triphosphate hydrolases"/>
    <property type="match status" value="2"/>
</dbReference>
<keyword evidence="8" id="KW-0067">ATP-binding</keyword>
<gene>
    <name evidence="15" type="ORF">BGZ65_003834</name>
</gene>
<evidence type="ECO:0000256" key="6">
    <source>
        <dbReference type="ARBA" id="ARBA00022806"/>
    </source>
</evidence>
<dbReference type="SMART" id="SM00184">
    <property type="entry name" value="RING"/>
    <property type="match status" value="1"/>
</dbReference>
<dbReference type="PROSITE" id="PS51194">
    <property type="entry name" value="HELICASE_CTER"/>
    <property type="match status" value="1"/>
</dbReference>
<comment type="similarity">
    <text evidence="1">Belongs to the SNF2/RAD54 helicase family.</text>
</comment>
<keyword evidence="10" id="KW-0175">Coiled coil</keyword>
<dbReference type="GO" id="GO:0000724">
    <property type="term" value="P:double-strand break repair via homologous recombination"/>
    <property type="evidence" value="ECO:0007669"/>
    <property type="project" value="TreeGrafter"/>
</dbReference>
<keyword evidence="16" id="KW-1185">Reference proteome</keyword>
<dbReference type="AlphaFoldDB" id="A0A9P6MBJ0"/>
<dbReference type="InterPro" id="IPR027417">
    <property type="entry name" value="P-loop_NTPase"/>
</dbReference>
<dbReference type="InterPro" id="IPR018957">
    <property type="entry name" value="Znf_C3HC4_RING-type"/>
</dbReference>
<evidence type="ECO:0000256" key="3">
    <source>
        <dbReference type="ARBA" id="ARBA00022741"/>
    </source>
</evidence>
<reference evidence="15" key="1">
    <citation type="journal article" date="2020" name="Fungal Divers.">
        <title>Resolving the Mortierellaceae phylogeny through synthesis of multi-gene phylogenetics and phylogenomics.</title>
        <authorList>
            <person name="Vandepol N."/>
            <person name="Liber J."/>
            <person name="Desiro A."/>
            <person name="Na H."/>
            <person name="Kennedy M."/>
            <person name="Barry K."/>
            <person name="Grigoriev I.V."/>
            <person name="Miller A.N."/>
            <person name="O'Donnell K."/>
            <person name="Stajich J.E."/>
            <person name="Bonito G."/>
        </authorList>
    </citation>
    <scope>NUCLEOTIDE SEQUENCE</scope>
    <source>
        <strain evidence="15">MES-2147</strain>
    </source>
</reference>
<dbReference type="PROSITE" id="PS51192">
    <property type="entry name" value="HELICASE_ATP_BIND_1"/>
    <property type="match status" value="1"/>
</dbReference>
<keyword evidence="3" id="KW-0547">Nucleotide-binding</keyword>
<feature type="region of interest" description="Disordered" evidence="11">
    <location>
        <begin position="397"/>
        <end position="418"/>
    </location>
</feature>
<dbReference type="CDD" id="cd18793">
    <property type="entry name" value="SF2_C_SNF"/>
    <property type="match status" value="1"/>
</dbReference>
<evidence type="ECO:0000256" key="4">
    <source>
        <dbReference type="ARBA" id="ARBA00022771"/>
    </source>
</evidence>
<accession>A0A9P6MBJ0</accession>
<evidence type="ECO:0000256" key="9">
    <source>
        <dbReference type="PROSITE-ProRule" id="PRU00175"/>
    </source>
</evidence>
<keyword evidence="5" id="KW-0378">Hydrolase</keyword>
<keyword evidence="4 9" id="KW-0863">Zinc-finger</keyword>
<evidence type="ECO:0000256" key="1">
    <source>
        <dbReference type="ARBA" id="ARBA00007025"/>
    </source>
</evidence>
<dbReference type="SUPFAM" id="SSF57850">
    <property type="entry name" value="RING/U-box"/>
    <property type="match status" value="1"/>
</dbReference>
<dbReference type="Pfam" id="PF00097">
    <property type="entry name" value="zf-C3HC4"/>
    <property type="match status" value="1"/>
</dbReference>
<dbReference type="CDD" id="cd18008">
    <property type="entry name" value="DEXDc_SHPRH-like"/>
    <property type="match status" value="1"/>
</dbReference>
<dbReference type="SMART" id="SM00490">
    <property type="entry name" value="HELICc"/>
    <property type="match status" value="1"/>
</dbReference>
<feature type="domain" description="Helicase C-terminal" evidence="14">
    <location>
        <begin position="1013"/>
        <end position="1172"/>
    </location>
</feature>
<feature type="domain" description="RING-type" evidence="12">
    <location>
        <begin position="906"/>
        <end position="949"/>
    </location>
</feature>
<keyword evidence="6" id="KW-0347">Helicase</keyword>
<evidence type="ECO:0000256" key="10">
    <source>
        <dbReference type="SAM" id="Coils"/>
    </source>
</evidence>
<dbReference type="PANTHER" id="PTHR45626:SF16">
    <property type="entry name" value="ATP-DEPENDENT HELICASE ULS1"/>
    <property type="match status" value="1"/>
</dbReference>
<dbReference type="InterPro" id="IPR001841">
    <property type="entry name" value="Znf_RING"/>
</dbReference>
<dbReference type="Proteomes" id="UP000749646">
    <property type="component" value="Unassembled WGS sequence"/>
</dbReference>
<organism evidence="15 16">
    <name type="scientific">Modicella reniformis</name>
    <dbReference type="NCBI Taxonomy" id="1440133"/>
    <lineage>
        <taxon>Eukaryota</taxon>
        <taxon>Fungi</taxon>
        <taxon>Fungi incertae sedis</taxon>
        <taxon>Mucoromycota</taxon>
        <taxon>Mortierellomycotina</taxon>
        <taxon>Mortierellomycetes</taxon>
        <taxon>Mortierellales</taxon>
        <taxon>Mortierellaceae</taxon>
        <taxon>Modicella</taxon>
    </lineage>
</organism>
<dbReference type="GO" id="GO:0016787">
    <property type="term" value="F:hydrolase activity"/>
    <property type="evidence" value="ECO:0007669"/>
    <property type="project" value="UniProtKB-KW"/>
</dbReference>
<feature type="region of interest" description="Disordered" evidence="11">
    <location>
        <begin position="972"/>
        <end position="997"/>
    </location>
</feature>
<feature type="region of interest" description="Disordered" evidence="11">
    <location>
        <begin position="185"/>
        <end position="205"/>
    </location>
</feature>
<evidence type="ECO:0000259" key="14">
    <source>
        <dbReference type="PROSITE" id="PS51194"/>
    </source>
</evidence>
<evidence type="ECO:0000313" key="15">
    <source>
        <dbReference type="EMBL" id="KAF9987385.1"/>
    </source>
</evidence>
<dbReference type="GO" id="GO:0008270">
    <property type="term" value="F:zinc ion binding"/>
    <property type="evidence" value="ECO:0007669"/>
    <property type="project" value="UniProtKB-KW"/>
</dbReference>
<dbReference type="Pfam" id="PF00176">
    <property type="entry name" value="SNF2-rel_dom"/>
    <property type="match status" value="1"/>
</dbReference>
<dbReference type="InterPro" id="IPR000330">
    <property type="entry name" value="SNF2_N"/>
</dbReference>
<evidence type="ECO:0000256" key="11">
    <source>
        <dbReference type="SAM" id="MobiDB-lite"/>
    </source>
</evidence>
<dbReference type="InterPro" id="IPR001650">
    <property type="entry name" value="Helicase_C-like"/>
</dbReference>
<dbReference type="Pfam" id="PF00271">
    <property type="entry name" value="Helicase_C"/>
    <property type="match status" value="1"/>
</dbReference>
<dbReference type="PROSITE" id="PS50089">
    <property type="entry name" value="ZF_RING_2"/>
    <property type="match status" value="1"/>
</dbReference>
<dbReference type="GO" id="GO:0008094">
    <property type="term" value="F:ATP-dependent activity, acting on DNA"/>
    <property type="evidence" value="ECO:0007669"/>
    <property type="project" value="TreeGrafter"/>
</dbReference>
<evidence type="ECO:0000256" key="7">
    <source>
        <dbReference type="ARBA" id="ARBA00022833"/>
    </source>
</evidence>
<sequence length="1195" mass="133868">MADSTDVEALQARLVICRQQLDCNSVINTLMRKEHLQNEIVRIEQQLAKALGIRDDEDQYDEVPEAIKRESATNTPEFLYFPSINSPGVTHSPFSVHSPKVPQVKSETPPNSYTVDNYAGSSSTIAPTGNTVADSIRLALVDAGEGDWDIEDLLRQQALMENRLADLKRRREEEDEAYARSIQEEEYQVHQRPRIFPPPPSTMQAGMDRARQERMDAEMAKVFAECESSSSSFNLASSPTMTTFPSTDNLQATLSARPLFPIFEKRWNWEETTVGPSNASRATASGPTSTAPLSAAEQIMSMPDLSIPTGIRPLYSIPGFPGFPGFIPANTLASVGQLQNHATATAILASAAGSNQKQMIPVRQFVGGPTAQSTSQKQATVDLTKPVIDLTKQVHEIPSSDEEDATHGASSSSNPADLDDYPKIFNSYIAGARESMSHNTTYSYVGGYDDENDEDDENEDGYGFAYLYSHDNCVYNQAYSWGRRIERDYSRNMTQTQVDQELRDLLANVQASEEDILPQDRSGTPEGMASHVALLEHQKIGLTWLQKMEDGTNRGGILGDDMGLGKTIQTMALIVSRPCGPIDDPTIWDDRKIYYEPPPASALVKTKATLVVAPVALVYQWAEELRTKTQPGLLKIHVYHGSSRFSDPEVLRRYDVVITTTATLTNDAGNKDINPRKARQIGTLFKAHFHRVVVDEAHTIKNRHTKSSKACAQIAATYRWCLTGTPVQNHVDELYSLIRFLNIKPYCDWDEFRNRISTPMKKTKQYGPAMQRVQALLKAICLRRTKKCKVDGKPILDLPDRNVQKVSTPFSDDERDFYHALEQRTRDRFNAYVRAGTVMKNYSNILVLLLRLRQACCHPHLINDFEKLQDGDTPDDQKAHVNRLLNNLLEDIRRRLIERGLDAVECPICMDVGEESVILSGCGHIYCRACITAHLIRHDEEDRKCPECRRNAPIDDLISVADFNARYCPQKETEPEDLKGKGKAQEEEEDGGPDKLPKVLVPEAMEDWMSSSKINKLIEIVKSVMEKKEKVIVFSQFTSLLTLIEKPLNAENIRFLRYDGSMKLEDRNEAVRRLFDDPNYSIMLISLKCGSLGLNLTVANHVVIMDPWWNPALENQAIDRVHRIGQTKDVFVHRLCIPETVEDRILALQAQKQALADGALGEGEVPKLAKLGVCAIIVLGLSVVDLHDIMDGEIV</sequence>
<evidence type="ECO:0000256" key="8">
    <source>
        <dbReference type="ARBA" id="ARBA00022840"/>
    </source>
</evidence>